<name>A0A1D9G7L8_MOOP1</name>
<accession>A0A1D9G7L8</accession>
<dbReference type="EMBL" id="CP017708">
    <property type="protein sequence ID" value="AOY83639.2"/>
    <property type="molecule type" value="Genomic_DNA"/>
</dbReference>
<dbReference type="Proteomes" id="UP000176944">
    <property type="component" value="Chromosome"/>
</dbReference>
<dbReference type="AlphaFoldDB" id="A0A1D9G7L8"/>
<organism evidence="1">
    <name type="scientific">Moorena producens (strain JHB)</name>
    <dbReference type="NCBI Taxonomy" id="1454205"/>
    <lineage>
        <taxon>Bacteria</taxon>
        <taxon>Bacillati</taxon>
        <taxon>Cyanobacteriota</taxon>
        <taxon>Cyanophyceae</taxon>
        <taxon>Coleofasciculales</taxon>
        <taxon>Coleofasciculaceae</taxon>
        <taxon>Moorena</taxon>
    </lineage>
</organism>
<reference evidence="1" key="1">
    <citation type="journal article" date="2017" name="Proc. Natl. Acad. Sci. U.S.A.">
        <title>Comparative genomics uncovers the prolific and distinctive metabolic potential of the cyanobacterial genus Moorea.</title>
        <authorList>
            <person name="Leao T."/>
            <person name="Castelao G."/>
            <person name="Korobeynikov A."/>
            <person name="Monroe E.A."/>
            <person name="Podell S."/>
            <person name="Glukhov E."/>
            <person name="Allen E.E."/>
            <person name="Gerwick W.H."/>
            <person name="Gerwick L."/>
        </authorList>
    </citation>
    <scope>NUCLEOTIDE SEQUENCE</scope>
    <source>
        <strain evidence="1">JHB</strain>
    </source>
</reference>
<sequence>MSRTKKKKPQKRMRGAPAHYDELKRQHGIWLTDSTWKWLQLAAKDSGVSVGEYIESWVRKQISGICSRSVAVGQGAIHPPPERSRSVAKGQVGEFRPLKLPLFC</sequence>
<protein>
    <submittedName>
        <fullName evidence="1">Uncharacterized protein</fullName>
    </submittedName>
</protein>
<proteinExistence type="predicted"/>
<evidence type="ECO:0000313" key="1">
    <source>
        <dbReference type="EMBL" id="AOY83639.2"/>
    </source>
</evidence>
<reference evidence="1" key="2">
    <citation type="submission" date="2022-10" db="EMBL/GenBank/DDBJ databases">
        <authorList>
            <person name="Ngo T.-E."/>
        </authorList>
    </citation>
    <scope>NUCLEOTIDE SEQUENCE</scope>
    <source>
        <strain evidence="1">JHB</strain>
    </source>
</reference>
<gene>
    <name evidence="1" type="ORF">BJP36_30720</name>
</gene>